<dbReference type="SUPFAM" id="SSF49785">
    <property type="entry name" value="Galactose-binding domain-like"/>
    <property type="match status" value="1"/>
</dbReference>
<dbReference type="PROSITE" id="PS50022">
    <property type="entry name" value="FA58C_3"/>
    <property type="match status" value="1"/>
</dbReference>
<dbReference type="Gene3D" id="2.60.40.10">
    <property type="entry name" value="Immunoglobulins"/>
    <property type="match status" value="1"/>
</dbReference>
<dbReference type="InterPro" id="IPR000421">
    <property type="entry name" value="FA58C"/>
</dbReference>
<dbReference type="InterPro" id="IPR013783">
    <property type="entry name" value="Ig-like_fold"/>
</dbReference>
<evidence type="ECO:0000256" key="3">
    <source>
        <dbReference type="SAM" id="SignalP"/>
    </source>
</evidence>
<dbReference type="EMBL" id="JBHTLU010000035">
    <property type="protein sequence ID" value="MFD1223536.1"/>
    <property type="molecule type" value="Genomic_DNA"/>
</dbReference>
<name>A0ABW3UT32_9BACL</name>
<dbReference type="Pfam" id="PF00754">
    <property type="entry name" value="F5_F8_type_C"/>
    <property type="match status" value="1"/>
</dbReference>
<protein>
    <submittedName>
        <fullName evidence="5">Discoidin domain-containing protein</fullName>
    </submittedName>
</protein>
<keyword evidence="1 3" id="KW-0732">Signal</keyword>
<keyword evidence="6" id="KW-1185">Reference proteome</keyword>
<evidence type="ECO:0000313" key="6">
    <source>
        <dbReference type="Proteomes" id="UP001597180"/>
    </source>
</evidence>
<organism evidence="5 6">
    <name type="scientific">Paenibacillus vulneris</name>
    <dbReference type="NCBI Taxonomy" id="1133364"/>
    <lineage>
        <taxon>Bacteria</taxon>
        <taxon>Bacillati</taxon>
        <taxon>Bacillota</taxon>
        <taxon>Bacilli</taxon>
        <taxon>Bacillales</taxon>
        <taxon>Paenibacillaceae</taxon>
        <taxon>Paenibacillus</taxon>
    </lineage>
</organism>
<dbReference type="Gene3D" id="2.60.120.260">
    <property type="entry name" value="Galactose-binding domain-like"/>
    <property type="match status" value="1"/>
</dbReference>
<comment type="caution">
    <text evidence="5">The sequence shown here is derived from an EMBL/GenBank/DDBJ whole genome shotgun (WGS) entry which is preliminary data.</text>
</comment>
<proteinExistence type="predicted"/>
<dbReference type="SUPFAM" id="SSF48230">
    <property type="entry name" value="Chondroitin AC/alginate lyase"/>
    <property type="match status" value="1"/>
</dbReference>
<keyword evidence="2" id="KW-0456">Lyase</keyword>
<evidence type="ECO:0000259" key="4">
    <source>
        <dbReference type="PROSITE" id="PS50022"/>
    </source>
</evidence>
<dbReference type="InterPro" id="IPR008979">
    <property type="entry name" value="Galactose-bd-like_sf"/>
</dbReference>
<feature type="chain" id="PRO_5046518951" evidence="3">
    <location>
        <begin position="28"/>
        <end position="1506"/>
    </location>
</feature>
<dbReference type="SUPFAM" id="SSF49373">
    <property type="entry name" value="Invasin/intimin cell-adhesion fragments"/>
    <property type="match status" value="1"/>
</dbReference>
<dbReference type="InterPro" id="IPR008929">
    <property type="entry name" value="Chondroitin_lyas"/>
</dbReference>
<evidence type="ECO:0000256" key="2">
    <source>
        <dbReference type="ARBA" id="ARBA00023239"/>
    </source>
</evidence>
<dbReference type="Gene3D" id="2.70.98.70">
    <property type="match status" value="1"/>
</dbReference>
<gene>
    <name evidence="5" type="ORF">ACFQ4B_25785</name>
</gene>
<sequence>MKHRSTMASLILLFQMFAVTDAGGASAAAVNPADASPTVSAASAPAHPYYPPSASELQASIATADRLLSQYTEEQWLNLVPKQSPRSVLNEPFDGSDGWVWSPATPDKIQTTKGLAFPNSQYPYQYTSVKVMSGKTVEVPYVQYNGKKYLIQARIDYEKTSFMSSNLPILANAYLATGDEKYARRAAIALDAWATAVPDFYMTSKNVANLISADEVAKYYNTDIQRVSDHNGIAHEMHSGEIFAFDRIYDSAALQELSQSKGYDVREHIRNDFFLNVVNWLTTYQSMKVHTSTNLSGAVEAIARVATVLHQPQLLDWLSQYMDITVGENFKRDGMFPESFSYHAGYANSNYTISQLIQTYFQAHQPESPAQQALKEKIVRQSDFLANAKEAQKIVAFPDGDLPPFGDTTKGGASKRNATQSRLLPAYGHLMLGDGTGRLQTQYNLNFNDMANHVHPNVLSATLFGFGKELIGGIRYSHTAARDFTSDTLAMNTVVVNQSNQFRGNKQGAGNVGHAFTGGNLALYEPGIDGIEASEVYSNWAYPGTASRYQRVNVMNTIDPEHPYLIDLFKVTGGSTHEYFLHGSTQFDETAEASFPLQNINKPYPLLPDNETWTDPVKEGDVRNWYGMFRDVSTGQSPGQWDVTFRDAEDGGIGTRIMMVDDGKNQVYLGKSPHSYRDKQYDDIYQFWRPSLMVKRQAPGQDNLDSLFISVMEPLNGESAIASISRVPLNDNDPEHVALSVRFNNGREDVVLVNLNHPDITGSNPVDQSVTTADGQYSLNGKIGIMYERSGFTKPYLISGSKFQYGDKALTIGPASYQGTVTGAVRIADGSDVNALITDANLPEGDAWKGKWVSLQFGTYKVIPDANGSYPNGISEQKGFSEMFLVDHVEKRNGLTYIVTADDHALAIDSNTAEQLRPQRTFEGHPSFRMEFSATANGTPPVFPSPKLDGIQVNGQPIAGFDPAVFSYKFAMPAGTAVIPVVSATGSNGIEVAQAQEPFGTAIITVKDRQDPRSQTQYSVRFTPIPIYGDEPSGLVPYHINGVTASPGYNSGFPPSNAIDGNLATRYAAKGEHWITFDLGESKGIDTFIASFLNGDKDTYFFDLDISVDGTDWKRVYSGQSNGKTAGLQLFSFEPSQARYVKYSGHGNTKDAWNNLNEVFAAGHTSATKLSLSVSDAVYSYSDTASLHAYLTDKDGKPLQGQAVSFFLNEAHIGEAVTDASGEALLNYRVQAGVPSGSSAPYDLKAVFAGSADQALQPSSASGKLAVQKEEATLALSTPLNWDRTNVTLFAIIQQQDDGEPGAVNDLPVVFDLRALRADGTSVPVLSSTVQTNVYGQANLTETLPAGLYEVKAAIGANPYYTEHSASAVMTVNAATYGSVQVNGHTNTPVPSGLFGAKANKVHLESKWERNAGKVSGSATIHAEPQGLRLTMNDADWIAASDSSAFIQGGAVDEQGASYTVRIMVENGRRSSSSLISILIWKGNAAEGTPAAEIRGQSFSGSIQIR</sequence>
<reference evidence="6" key="1">
    <citation type="journal article" date="2019" name="Int. J. Syst. Evol. Microbiol.">
        <title>The Global Catalogue of Microorganisms (GCM) 10K type strain sequencing project: providing services to taxonomists for standard genome sequencing and annotation.</title>
        <authorList>
            <consortium name="The Broad Institute Genomics Platform"/>
            <consortium name="The Broad Institute Genome Sequencing Center for Infectious Disease"/>
            <person name="Wu L."/>
            <person name="Ma J."/>
        </authorList>
    </citation>
    <scope>NUCLEOTIDE SEQUENCE [LARGE SCALE GENOMIC DNA]</scope>
    <source>
        <strain evidence="6">CCUG 53270</strain>
    </source>
</reference>
<evidence type="ECO:0000256" key="1">
    <source>
        <dbReference type="ARBA" id="ARBA00022729"/>
    </source>
</evidence>
<dbReference type="InterPro" id="IPR008964">
    <property type="entry name" value="Invasin/intimin_cell_adhesion"/>
</dbReference>
<feature type="domain" description="F5/8 type C" evidence="4">
    <location>
        <begin position="1023"/>
        <end position="1162"/>
    </location>
</feature>
<dbReference type="Pfam" id="PF05426">
    <property type="entry name" value="Alginate_lyase"/>
    <property type="match status" value="1"/>
</dbReference>
<dbReference type="RefSeq" id="WP_345590797.1">
    <property type="nucleotide sequence ID" value="NZ_BAABJG010000024.1"/>
</dbReference>
<dbReference type="Proteomes" id="UP001597180">
    <property type="component" value="Unassembled WGS sequence"/>
</dbReference>
<dbReference type="Gene3D" id="1.50.10.100">
    <property type="entry name" value="Chondroitin AC/alginate lyase"/>
    <property type="match status" value="1"/>
</dbReference>
<feature type="signal peptide" evidence="3">
    <location>
        <begin position="1"/>
        <end position="27"/>
    </location>
</feature>
<dbReference type="InterPro" id="IPR008397">
    <property type="entry name" value="Alginate_lyase_dom"/>
</dbReference>
<accession>A0ABW3UT32</accession>
<evidence type="ECO:0000313" key="5">
    <source>
        <dbReference type="EMBL" id="MFD1223536.1"/>
    </source>
</evidence>